<gene>
    <name evidence="9" type="ORF">PanWU01x14_003110</name>
</gene>
<proteinExistence type="predicted"/>
<evidence type="ECO:0000259" key="8">
    <source>
        <dbReference type="PROSITE" id="PS50071"/>
    </source>
</evidence>
<dbReference type="SUPFAM" id="SSF46689">
    <property type="entry name" value="Homeodomain-like"/>
    <property type="match status" value="1"/>
</dbReference>
<dbReference type="AlphaFoldDB" id="A0A2P5E5D2"/>
<evidence type="ECO:0000256" key="3">
    <source>
        <dbReference type="ARBA" id="ARBA00023155"/>
    </source>
</evidence>
<feature type="compositionally biased region" description="Polar residues" evidence="7">
    <location>
        <begin position="66"/>
        <end position="75"/>
    </location>
</feature>
<evidence type="ECO:0000256" key="5">
    <source>
        <dbReference type="PROSITE-ProRule" id="PRU00108"/>
    </source>
</evidence>
<keyword evidence="4 5" id="KW-0539">Nucleus</keyword>
<dbReference type="CDD" id="cd00086">
    <property type="entry name" value="homeodomain"/>
    <property type="match status" value="1"/>
</dbReference>
<dbReference type="InterPro" id="IPR001356">
    <property type="entry name" value="HD"/>
</dbReference>
<feature type="domain" description="Homeobox" evidence="8">
    <location>
        <begin position="282"/>
        <end position="342"/>
    </location>
</feature>
<feature type="region of interest" description="Disordered" evidence="7">
    <location>
        <begin position="337"/>
        <end position="357"/>
    </location>
</feature>
<accession>A0A2P5E5D2</accession>
<keyword evidence="10" id="KW-1185">Reference proteome</keyword>
<evidence type="ECO:0000313" key="10">
    <source>
        <dbReference type="Proteomes" id="UP000237105"/>
    </source>
</evidence>
<comment type="subcellular location">
    <subcellularLocation>
        <location evidence="1 5 6">Nucleus</location>
    </subcellularLocation>
</comment>
<keyword evidence="3 5" id="KW-0371">Homeobox</keyword>
<reference evidence="10" key="1">
    <citation type="submission" date="2016-06" db="EMBL/GenBank/DDBJ databases">
        <title>Parallel loss of symbiosis genes in relatives of nitrogen-fixing non-legume Parasponia.</title>
        <authorList>
            <person name="Van Velzen R."/>
            <person name="Holmer R."/>
            <person name="Bu F."/>
            <person name="Rutten L."/>
            <person name="Van Zeijl A."/>
            <person name="Liu W."/>
            <person name="Santuari L."/>
            <person name="Cao Q."/>
            <person name="Sharma T."/>
            <person name="Shen D."/>
            <person name="Roswanjaya Y."/>
            <person name="Wardhani T."/>
            <person name="Kalhor M.S."/>
            <person name="Jansen J."/>
            <person name="Van den Hoogen J."/>
            <person name="Gungor B."/>
            <person name="Hartog M."/>
            <person name="Hontelez J."/>
            <person name="Verver J."/>
            <person name="Yang W.-C."/>
            <person name="Schijlen E."/>
            <person name="Repin R."/>
            <person name="Schilthuizen M."/>
            <person name="Schranz E."/>
            <person name="Heidstra R."/>
            <person name="Miyata K."/>
            <person name="Fedorova E."/>
            <person name="Kohlen W."/>
            <person name="Bisseling T."/>
            <person name="Smit S."/>
            <person name="Geurts R."/>
        </authorList>
    </citation>
    <scope>NUCLEOTIDE SEQUENCE [LARGE SCALE GENOMIC DNA]</scope>
    <source>
        <strain evidence="10">cv. WU1-14</strain>
    </source>
</reference>
<protein>
    <submittedName>
        <fullName evidence="9">Octamer-binding transcription factor</fullName>
    </submittedName>
</protein>
<evidence type="ECO:0000256" key="4">
    <source>
        <dbReference type="ARBA" id="ARBA00023242"/>
    </source>
</evidence>
<dbReference type="PROSITE" id="PS50071">
    <property type="entry name" value="HOMEOBOX_2"/>
    <property type="match status" value="1"/>
</dbReference>
<feature type="DNA-binding region" description="Homeobox" evidence="5">
    <location>
        <begin position="284"/>
        <end position="343"/>
    </location>
</feature>
<keyword evidence="2 5" id="KW-0238">DNA-binding</keyword>
<organism evidence="9 10">
    <name type="scientific">Parasponia andersonii</name>
    <name type="common">Sponia andersonii</name>
    <dbReference type="NCBI Taxonomy" id="3476"/>
    <lineage>
        <taxon>Eukaryota</taxon>
        <taxon>Viridiplantae</taxon>
        <taxon>Streptophyta</taxon>
        <taxon>Embryophyta</taxon>
        <taxon>Tracheophyta</taxon>
        <taxon>Spermatophyta</taxon>
        <taxon>Magnoliopsida</taxon>
        <taxon>eudicotyledons</taxon>
        <taxon>Gunneridae</taxon>
        <taxon>Pentapetalae</taxon>
        <taxon>rosids</taxon>
        <taxon>fabids</taxon>
        <taxon>Rosales</taxon>
        <taxon>Cannabaceae</taxon>
        <taxon>Parasponia</taxon>
    </lineage>
</organism>
<comment type="caution">
    <text evidence="9">The sequence shown here is derived from an EMBL/GenBank/DDBJ whole genome shotgun (WGS) entry which is preliminary data.</text>
</comment>
<evidence type="ECO:0000256" key="6">
    <source>
        <dbReference type="RuleBase" id="RU000682"/>
    </source>
</evidence>
<dbReference type="SMART" id="SM00389">
    <property type="entry name" value="HOX"/>
    <property type="match status" value="1"/>
</dbReference>
<evidence type="ECO:0000256" key="2">
    <source>
        <dbReference type="ARBA" id="ARBA00023125"/>
    </source>
</evidence>
<evidence type="ECO:0000313" key="9">
    <source>
        <dbReference type="EMBL" id="PON80755.1"/>
    </source>
</evidence>
<dbReference type="Pfam" id="PF00046">
    <property type="entry name" value="Homeodomain"/>
    <property type="match status" value="1"/>
</dbReference>
<dbReference type="Gene3D" id="1.10.10.60">
    <property type="entry name" value="Homeodomain-like"/>
    <property type="match status" value="1"/>
</dbReference>
<dbReference type="EMBL" id="JXTB01000001">
    <property type="protein sequence ID" value="PON80755.1"/>
    <property type="molecule type" value="Genomic_DNA"/>
</dbReference>
<dbReference type="PANTHER" id="PTHR15467:SF9">
    <property type="entry name" value="HOMEOBOX DOMAIN-CONTAINING PROTEIN"/>
    <property type="match status" value="1"/>
</dbReference>
<name>A0A2P5E5D2_PARAD</name>
<dbReference type="GO" id="GO:0005634">
    <property type="term" value="C:nucleus"/>
    <property type="evidence" value="ECO:0007669"/>
    <property type="project" value="UniProtKB-SubCell"/>
</dbReference>
<dbReference type="PANTHER" id="PTHR15467">
    <property type="entry name" value="ZINC-FINGERS AND HOMEOBOXES RELATED"/>
    <property type="match status" value="1"/>
</dbReference>
<feature type="region of interest" description="Disordered" evidence="7">
    <location>
        <begin position="63"/>
        <end position="102"/>
    </location>
</feature>
<evidence type="ECO:0000256" key="7">
    <source>
        <dbReference type="SAM" id="MobiDB-lite"/>
    </source>
</evidence>
<evidence type="ECO:0000256" key="1">
    <source>
        <dbReference type="ARBA" id="ARBA00004123"/>
    </source>
</evidence>
<sequence>MGLVSALNAPPMSLHCAPLLGAERFVLDLLHRRPAHLILRPHPHPHLHLPLRFTATLTCARRRNRNTAITSPSPKKNNKKRLGRNEAVEEEEEEEGEDEIDDDAIEALFAQLEEDLKNEDPSLFDGDDDEEINEEDLAKLDEELAQLFDMVHENDDVDDEDEDEDEVEVQVEYEDEDGDEEEEEEPLKLRNWQLRRLASALKTGRRKTSIKSLAAELCLDRAVVLELLRQPPPSLLMMAATLPDDEPTGPIITVAETKTIETVVEKTPQVNTSAKVPVHVMQQRFSSQKRLKKLDIQTLEYVYRRTKRPTNTMIDSIVHVTNLPRKRIVKWFEEKRAEEGVPGQRLPYQRSVPDTVQ</sequence>
<feature type="compositionally biased region" description="Acidic residues" evidence="7">
    <location>
        <begin position="88"/>
        <end position="102"/>
    </location>
</feature>
<dbReference type="Proteomes" id="UP000237105">
    <property type="component" value="Unassembled WGS sequence"/>
</dbReference>
<dbReference type="GO" id="GO:0003677">
    <property type="term" value="F:DNA binding"/>
    <property type="evidence" value="ECO:0007669"/>
    <property type="project" value="UniProtKB-UniRule"/>
</dbReference>
<dbReference type="STRING" id="3476.A0A2P5E5D2"/>
<dbReference type="InterPro" id="IPR009057">
    <property type="entry name" value="Homeodomain-like_sf"/>
</dbReference>
<dbReference type="GO" id="GO:0000981">
    <property type="term" value="F:DNA-binding transcription factor activity, RNA polymerase II-specific"/>
    <property type="evidence" value="ECO:0007669"/>
    <property type="project" value="TreeGrafter"/>
</dbReference>
<dbReference type="OrthoDB" id="1191202at2759"/>